<evidence type="ECO:0000256" key="4">
    <source>
        <dbReference type="ARBA" id="ARBA00022485"/>
    </source>
</evidence>
<accession>A0A3B1BCQ0</accession>
<evidence type="ECO:0000256" key="7">
    <source>
        <dbReference type="ARBA" id="ARBA00022898"/>
    </source>
</evidence>
<dbReference type="AlphaFoldDB" id="A0A3B1BCQ0"/>
<keyword evidence="6" id="KW-0479">Metal-binding</keyword>
<dbReference type="PROSITE" id="PS51918">
    <property type="entry name" value="RADICAL_SAM"/>
    <property type="match status" value="1"/>
</dbReference>
<proteinExistence type="predicted"/>
<feature type="domain" description="Radical SAM core" evidence="12">
    <location>
        <begin position="118"/>
        <end position="332"/>
    </location>
</feature>
<sequence>MIPKTTKLLQLRPKTRTDKSTDYSKNWQKQQADALREPSELLQQLALPDTLLAAAKAASATFPLRVPKHWLSRIKIGDPADPLLRQILPIAEELQHSPGFSTDPVNDSGARNTPGLLHKYQGRVLLITTGACAIHCRYCFRRHYPYADDNLLTQLPAALDYIRADDSIHEVILSGGDPLSLSNERLSRLFQQLQTIPHLKRLRIHTRSPIALPQRVDAGLIKLLESLKLQTVMVIHCNHPKELDESVVTACSKLRQCGLTLLNQSVLLKGINDDVNVLQQLSEQLFSAGVLAYYLHQLDRVQGAQHFEVPEAEAIALHNALRQRLPGYLLPELVREQAGAGAKMPLNQTPEMKIFS</sequence>
<dbReference type="InterPro" id="IPR007197">
    <property type="entry name" value="rSAM"/>
</dbReference>
<name>A0A3B1BCQ0_9ZZZZ</name>
<organism evidence="13">
    <name type="scientific">hydrothermal vent metagenome</name>
    <dbReference type="NCBI Taxonomy" id="652676"/>
    <lineage>
        <taxon>unclassified sequences</taxon>
        <taxon>metagenomes</taxon>
        <taxon>ecological metagenomes</taxon>
    </lineage>
</organism>
<dbReference type="InterPro" id="IPR013785">
    <property type="entry name" value="Aldolase_TIM"/>
</dbReference>
<dbReference type="InterPro" id="IPR058240">
    <property type="entry name" value="rSAM_sf"/>
</dbReference>
<dbReference type="Pfam" id="PF04055">
    <property type="entry name" value="Radical_SAM"/>
    <property type="match status" value="1"/>
</dbReference>
<keyword evidence="5" id="KW-0949">S-adenosyl-L-methionine</keyword>
<dbReference type="GO" id="GO:0051539">
    <property type="term" value="F:4 iron, 4 sulfur cluster binding"/>
    <property type="evidence" value="ECO:0007669"/>
    <property type="project" value="UniProtKB-KW"/>
</dbReference>
<dbReference type="NCBIfam" id="TIGR00238">
    <property type="entry name" value="KamA family radical SAM protein"/>
    <property type="match status" value="1"/>
</dbReference>
<protein>
    <recommendedName>
        <fullName evidence="3">L-lysine 2,3-aminomutase</fullName>
    </recommendedName>
    <alternativeName>
        <fullName evidence="11">EF-P post-translational modification enzyme B</fullName>
    </alternativeName>
</protein>
<gene>
    <name evidence="13" type="ORF">MNBD_GAMMA25-1264</name>
</gene>
<evidence type="ECO:0000256" key="11">
    <source>
        <dbReference type="ARBA" id="ARBA00030756"/>
    </source>
</evidence>
<dbReference type="GO" id="GO:0046872">
    <property type="term" value="F:metal ion binding"/>
    <property type="evidence" value="ECO:0007669"/>
    <property type="project" value="UniProtKB-KW"/>
</dbReference>
<dbReference type="InterPro" id="IPR003739">
    <property type="entry name" value="Lys_aminomutase/Glu_NH3_mut"/>
</dbReference>
<dbReference type="NCBIfam" id="TIGR03821">
    <property type="entry name" value="EFP_modif_epmB"/>
    <property type="match status" value="1"/>
</dbReference>
<evidence type="ECO:0000313" key="13">
    <source>
        <dbReference type="EMBL" id="VAX09773.1"/>
    </source>
</evidence>
<keyword evidence="10 13" id="KW-0413">Isomerase</keyword>
<evidence type="ECO:0000256" key="5">
    <source>
        <dbReference type="ARBA" id="ARBA00022691"/>
    </source>
</evidence>
<evidence type="ECO:0000256" key="6">
    <source>
        <dbReference type="ARBA" id="ARBA00022723"/>
    </source>
</evidence>
<evidence type="ECO:0000256" key="1">
    <source>
        <dbReference type="ARBA" id="ARBA00001352"/>
    </source>
</evidence>
<keyword evidence="9" id="KW-0411">Iron-sulfur</keyword>
<dbReference type="GO" id="GO:0016853">
    <property type="term" value="F:isomerase activity"/>
    <property type="evidence" value="ECO:0007669"/>
    <property type="project" value="UniProtKB-KW"/>
</dbReference>
<keyword evidence="7" id="KW-0663">Pyridoxal phosphate</keyword>
<dbReference type="CDD" id="cd01335">
    <property type="entry name" value="Radical_SAM"/>
    <property type="match status" value="1"/>
</dbReference>
<comment type="cofactor">
    <cofactor evidence="2">
        <name>pyridoxal 5'-phosphate</name>
        <dbReference type="ChEBI" id="CHEBI:597326"/>
    </cofactor>
</comment>
<evidence type="ECO:0000256" key="10">
    <source>
        <dbReference type="ARBA" id="ARBA00023235"/>
    </source>
</evidence>
<keyword evidence="8" id="KW-0408">Iron</keyword>
<dbReference type="SFLD" id="SFLDG01070">
    <property type="entry name" value="PLP-dependent"/>
    <property type="match status" value="1"/>
</dbReference>
<evidence type="ECO:0000256" key="8">
    <source>
        <dbReference type="ARBA" id="ARBA00023004"/>
    </source>
</evidence>
<dbReference type="InterPro" id="IPR022462">
    <property type="entry name" value="EpmB"/>
</dbReference>
<dbReference type="PANTHER" id="PTHR30538:SF1">
    <property type="entry name" value="L-LYSINE 2,3-AMINOMUTASE"/>
    <property type="match status" value="1"/>
</dbReference>
<evidence type="ECO:0000256" key="9">
    <source>
        <dbReference type="ARBA" id="ARBA00023014"/>
    </source>
</evidence>
<dbReference type="SFLD" id="SFLDS00029">
    <property type="entry name" value="Radical_SAM"/>
    <property type="match status" value="1"/>
</dbReference>
<evidence type="ECO:0000256" key="2">
    <source>
        <dbReference type="ARBA" id="ARBA00001933"/>
    </source>
</evidence>
<dbReference type="PIRSF" id="PIRSF004911">
    <property type="entry name" value="DUF160"/>
    <property type="match status" value="1"/>
</dbReference>
<comment type="catalytic activity">
    <reaction evidence="1">
        <text>L-lysine = D-beta-lysine</text>
        <dbReference type="Rhea" id="RHEA:44148"/>
        <dbReference type="ChEBI" id="CHEBI:32551"/>
        <dbReference type="ChEBI" id="CHEBI:84138"/>
    </reaction>
</comment>
<reference evidence="13" key="1">
    <citation type="submission" date="2018-06" db="EMBL/GenBank/DDBJ databases">
        <authorList>
            <person name="Zhirakovskaya E."/>
        </authorList>
    </citation>
    <scope>NUCLEOTIDE SEQUENCE</scope>
</reference>
<dbReference type="PANTHER" id="PTHR30538">
    <property type="entry name" value="LYSINE 2,3-AMINOMUTASE-RELATED"/>
    <property type="match status" value="1"/>
</dbReference>
<dbReference type="EMBL" id="UOFY01000042">
    <property type="protein sequence ID" value="VAX09773.1"/>
    <property type="molecule type" value="Genomic_DNA"/>
</dbReference>
<dbReference type="SFLD" id="SFLDF00314">
    <property type="entry name" value="L-lysine_2_3-aminomutase_(yjeK"/>
    <property type="match status" value="1"/>
</dbReference>
<evidence type="ECO:0000259" key="12">
    <source>
        <dbReference type="PROSITE" id="PS51918"/>
    </source>
</evidence>
<dbReference type="SUPFAM" id="SSF102114">
    <property type="entry name" value="Radical SAM enzymes"/>
    <property type="match status" value="1"/>
</dbReference>
<keyword evidence="4" id="KW-0004">4Fe-4S</keyword>
<evidence type="ECO:0000256" key="3">
    <source>
        <dbReference type="ARBA" id="ARBA00022363"/>
    </source>
</evidence>
<dbReference type="Gene3D" id="3.20.20.70">
    <property type="entry name" value="Aldolase class I"/>
    <property type="match status" value="1"/>
</dbReference>